<name>A0ACB9WY56_CHAAC</name>
<accession>A0ACB9WY56</accession>
<reference evidence="1" key="1">
    <citation type="submission" date="2022-05" db="EMBL/GenBank/DDBJ databases">
        <title>Chromosome-level genome of Chaenocephalus aceratus.</title>
        <authorList>
            <person name="Park H."/>
        </authorList>
    </citation>
    <scope>NUCLEOTIDE SEQUENCE</scope>
    <source>
        <strain evidence="1">KU_202001</strain>
    </source>
</reference>
<organism evidence="1 2">
    <name type="scientific">Chaenocephalus aceratus</name>
    <name type="common">Blackfin icefish</name>
    <name type="synonym">Chaenichthys aceratus</name>
    <dbReference type="NCBI Taxonomy" id="36190"/>
    <lineage>
        <taxon>Eukaryota</taxon>
        <taxon>Metazoa</taxon>
        <taxon>Chordata</taxon>
        <taxon>Craniata</taxon>
        <taxon>Vertebrata</taxon>
        <taxon>Euteleostomi</taxon>
        <taxon>Actinopterygii</taxon>
        <taxon>Neopterygii</taxon>
        <taxon>Teleostei</taxon>
        <taxon>Neoteleostei</taxon>
        <taxon>Acanthomorphata</taxon>
        <taxon>Eupercaria</taxon>
        <taxon>Perciformes</taxon>
        <taxon>Notothenioidei</taxon>
        <taxon>Channichthyidae</taxon>
        <taxon>Chaenocephalus</taxon>
    </lineage>
</organism>
<evidence type="ECO:0000313" key="1">
    <source>
        <dbReference type="EMBL" id="KAI4819018.1"/>
    </source>
</evidence>
<dbReference type="EMBL" id="CM043794">
    <property type="protein sequence ID" value="KAI4819018.1"/>
    <property type="molecule type" value="Genomic_DNA"/>
</dbReference>
<evidence type="ECO:0000313" key="2">
    <source>
        <dbReference type="Proteomes" id="UP001057452"/>
    </source>
</evidence>
<keyword evidence="2" id="KW-1185">Reference proteome</keyword>
<dbReference type="Proteomes" id="UP001057452">
    <property type="component" value="Chromosome 10"/>
</dbReference>
<protein>
    <submittedName>
        <fullName evidence="1">Uncharacterized protein</fullName>
    </submittedName>
</protein>
<gene>
    <name evidence="1" type="ORF">KUCAC02_004299</name>
</gene>
<proteinExistence type="predicted"/>
<comment type="caution">
    <text evidence="1">The sequence shown here is derived from an EMBL/GenBank/DDBJ whole genome shotgun (WGS) entry which is preliminary data.</text>
</comment>
<sequence length="771" mass="86358">MHSVTVSMSCSIKSPPITTSSLPPVYVQIRCFGLDGGKSLTELRHKYVNKLSFTDDQTPRSHPDRGLQTHSFGSDHQSRTTGHPQRGRHATWSGGLGRLRCLRLREGSWHKMDENSVCNEVNGHEIMDEPMEEGDSFSHCDEGTYEEIPITHHVKEGCEKADPCQFELLKVLGQGSFGKVFLVRKIIGPDAVKLHYAFQTEGKLYLILDFLRGGDVFTRLSKEVMFTEEDVKFYLAELALALDHLHSLGIVYRDLKPENILLDEAGHIKLTDFGLSKESVDVDKKAYSFCGTVEYMAPEVVNRRGHTQSADWWSLGVLMFEMLTGTLPFQGKDRNETMNMILKAKLGMPQFLSLEAQSLLRMLFKRNPANRLGAGPDGVEEIKRHAFFSTIDWNKLYRRELQPPFKPAAGKPDDTFCFDPEFTAKTPKDSPGIPPSANAHQLFKGFSFVAPAPMDENKSSPMLSILPIVQMHGGSTKFSDLYELQEDIGVGSYSICKRCVHRVSAMHYAVKIIDKSKRDPSEEIEILMRYGQHPNIITLKDVYDEGRYVYLVTELMKGGELLDKILRQKFFSEREASAVLYTITKTVTTSTAKGICDFGFAKQLRGGNGLLLTPCYTANFVAPEVLMRQGYDAACDIWSLGVLLYTPFANGPNDTPEEILLRIGSGKFSLTGGNWDTVSDSSKDLLSHMLHVTLTSDTQQSRFLKHSWITCRDTLPHFQLTRHDAPHLVKGAMAATYSALSQKTSQPVLEPVAASSLAQRRSMKKLTSTDM</sequence>